<name>A0A917C6Q6_9BACL</name>
<dbReference type="Proteomes" id="UP000637643">
    <property type="component" value="Unassembled WGS sequence"/>
</dbReference>
<proteinExistence type="predicted"/>
<dbReference type="EMBL" id="BMKR01000006">
    <property type="protein sequence ID" value="GGF73421.1"/>
    <property type="molecule type" value="Genomic_DNA"/>
</dbReference>
<keyword evidence="2" id="KW-1185">Reference proteome</keyword>
<dbReference type="RefSeq" id="WP_268240761.1">
    <property type="nucleotide sequence ID" value="NZ_BMKR01000006.1"/>
</dbReference>
<reference evidence="1" key="2">
    <citation type="submission" date="2020-09" db="EMBL/GenBank/DDBJ databases">
        <authorList>
            <person name="Sun Q."/>
            <person name="Zhou Y."/>
        </authorList>
    </citation>
    <scope>NUCLEOTIDE SEQUENCE</scope>
    <source>
        <strain evidence="1">CGMCC 1.16134</strain>
    </source>
</reference>
<sequence length="41" mass="4446">MKHFGRVTVAATAGIGNVKDGVVEPIHGGIYDTDEVMFWKV</sequence>
<dbReference type="AlphaFoldDB" id="A0A917C6Q6"/>
<evidence type="ECO:0000313" key="1">
    <source>
        <dbReference type="EMBL" id="GGF73421.1"/>
    </source>
</evidence>
<evidence type="ECO:0000313" key="2">
    <source>
        <dbReference type="Proteomes" id="UP000637643"/>
    </source>
</evidence>
<protein>
    <submittedName>
        <fullName evidence="1">Uncharacterized protein</fullName>
    </submittedName>
</protein>
<gene>
    <name evidence="1" type="ORF">GCM10010912_18300</name>
</gene>
<reference evidence="1" key="1">
    <citation type="journal article" date="2014" name="Int. J. Syst. Evol. Microbiol.">
        <title>Complete genome sequence of Corynebacterium casei LMG S-19264T (=DSM 44701T), isolated from a smear-ripened cheese.</title>
        <authorList>
            <consortium name="US DOE Joint Genome Institute (JGI-PGF)"/>
            <person name="Walter F."/>
            <person name="Albersmeier A."/>
            <person name="Kalinowski J."/>
            <person name="Ruckert C."/>
        </authorList>
    </citation>
    <scope>NUCLEOTIDE SEQUENCE</scope>
    <source>
        <strain evidence="1">CGMCC 1.16134</strain>
    </source>
</reference>
<organism evidence="1 2">
    <name type="scientific">Paenibacillus albidus</name>
    <dbReference type="NCBI Taxonomy" id="2041023"/>
    <lineage>
        <taxon>Bacteria</taxon>
        <taxon>Bacillati</taxon>
        <taxon>Bacillota</taxon>
        <taxon>Bacilli</taxon>
        <taxon>Bacillales</taxon>
        <taxon>Paenibacillaceae</taxon>
        <taxon>Paenibacillus</taxon>
    </lineage>
</organism>
<comment type="caution">
    <text evidence="1">The sequence shown here is derived from an EMBL/GenBank/DDBJ whole genome shotgun (WGS) entry which is preliminary data.</text>
</comment>
<accession>A0A917C6Q6</accession>